<evidence type="ECO:0000313" key="2">
    <source>
        <dbReference type="EMBL" id="KAF2284173.1"/>
    </source>
</evidence>
<reference evidence="3 4" key="1">
    <citation type="journal article" date="2020" name="Mol. Plant">
        <title>The Chromosome-Based Rubber Tree Genome Provides New Insights into Spurge Genome Evolution and Rubber Biosynthesis.</title>
        <authorList>
            <person name="Liu J."/>
            <person name="Shi C."/>
            <person name="Shi C.C."/>
            <person name="Li W."/>
            <person name="Zhang Q.J."/>
            <person name="Zhang Y."/>
            <person name="Li K."/>
            <person name="Lu H.F."/>
            <person name="Shi C."/>
            <person name="Zhu S.T."/>
            <person name="Xiao Z.Y."/>
            <person name="Nan H."/>
            <person name="Yue Y."/>
            <person name="Zhu X.G."/>
            <person name="Wu Y."/>
            <person name="Hong X.N."/>
            <person name="Fan G.Y."/>
            <person name="Tong Y."/>
            <person name="Zhang D."/>
            <person name="Mao C.L."/>
            <person name="Liu Y.L."/>
            <person name="Hao S.J."/>
            <person name="Liu W.Q."/>
            <person name="Lv M.Q."/>
            <person name="Zhang H.B."/>
            <person name="Liu Y."/>
            <person name="Hu-Tang G.R."/>
            <person name="Wang J.P."/>
            <person name="Wang J.H."/>
            <person name="Sun Y.H."/>
            <person name="Ni S.B."/>
            <person name="Chen W.B."/>
            <person name="Zhang X.C."/>
            <person name="Jiao Y.N."/>
            <person name="Eichler E.E."/>
            <person name="Li G.H."/>
            <person name="Liu X."/>
            <person name="Gao L.Z."/>
        </authorList>
    </citation>
    <scope>NUCLEOTIDE SEQUENCE [LARGE SCALE GENOMIC DNA]</scope>
    <source>
        <strain evidence="4">cv. GT1</strain>
        <tissue evidence="3">Leaf</tissue>
    </source>
</reference>
<organism evidence="3 4">
    <name type="scientific">Hevea brasiliensis</name>
    <name type="common">Para rubber tree</name>
    <name type="synonym">Siphonia brasiliensis</name>
    <dbReference type="NCBI Taxonomy" id="3981"/>
    <lineage>
        <taxon>Eukaryota</taxon>
        <taxon>Viridiplantae</taxon>
        <taxon>Streptophyta</taxon>
        <taxon>Embryophyta</taxon>
        <taxon>Tracheophyta</taxon>
        <taxon>Spermatophyta</taxon>
        <taxon>Magnoliopsida</taxon>
        <taxon>eudicotyledons</taxon>
        <taxon>Gunneridae</taxon>
        <taxon>Pentapetalae</taxon>
        <taxon>rosids</taxon>
        <taxon>fabids</taxon>
        <taxon>Malpighiales</taxon>
        <taxon>Euphorbiaceae</taxon>
        <taxon>Crotonoideae</taxon>
        <taxon>Micrandreae</taxon>
        <taxon>Hevea</taxon>
    </lineage>
</organism>
<comment type="caution">
    <text evidence="3">The sequence shown here is derived from an EMBL/GenBank/DDBJ whole genome shotgun (WGS) entry which is preliminary data.</text>
</comment>
<dbReference type="AlphaFoldDB" id="A0A6A6K9Q9"/>
<evidence type="ECO:0000313" key="4">
    <source>
        <dbReference type="Proteomes" id="UP000467840"/>
    </source>
</evidence>
<name>A0A6A6K9Q9_HEVBR</name>
<accession>A0A6A6K9Q9</accession>
<dbReference type="EMBL" id="JAAGAX010000018">
    <property type="protein sequence ID" value="KAF2284173.1"/>
    <property type="molecule type" value="Genomic_DNA"/>
</dbReference>
<sequence>MAKVNQVTHKPRKLLGGAIKAAGRSENEREKETEVEDSDEETNIVAELVRKRNGKDVARSKPSKKKKKVEKVKKKSQVIDVDFIAFALNLPNDGNMIGTFKESKKFEGYNEKEILKADDVRKRSKKGEKK</sequence>
<feature type="region of interest" description="Disordered" evidence="1">
    <location>
        <begin position="1"/>
        <end position="41"/>
    </location>
</feature>
<evidence type="ECO:0000313" key="3">
    <source>
        <dbReference type="EMBL" id="KAF2284209.1"/>
    </source>
</evidence>
<feature type="compositionally biased region" description="Basic and acidic residues" evidence="1">
    <location>
        <begin position="23"/>
        <end position="32"/>
    </location>
</feature>
<keyword evidence="4" id="KW-1185">Reference proteome</keyword>
<feature type="compositionally biased region" description="Basic residues" evidence="1">
    <location>
        <begin position="61"/>
        <end position="71"/>
    </location>
</feature>
<proteinExistence type="predicted"/>
<evidence type="ECO:0000256" key="1">
    <source>
        <dbReference type="SAM" id="MobiDB-lite"/>
    </source>
</evidence>
<feature type="region of interest" description="Disordered" evidence="1">
    <location>
        <begin position="52"/>
        <end position="71"/>
    </location>
</feature>
<protein>
    <submittedName>
        <fullName evidence="3">Uncharacterized protein</fullName>
    </submittedName>
</protein>
<gene>
    <name evidence="2" type="ORF">GH714_019774</name>
    <name evidence="3" type="ORF">GH714_019909</name>
</gene>
<dbReference type="EMBL" id="JAAGAX010000018">
    <property type="protein sequence ID" value="KAF2284209.1"/>
    <property type="molecule type" value="Genomic_DNA"/>
</dbReference>
<dbReference type="Proteomes" id="UP000467840">
    <property type="component" value="Chromosome 12"/>
</dbReference>